<keyword evidence="5" id="KW-1185">Reference proteome</keyword>
<feature type="coiled-coil region" evidence="1">
    <location>
        <begin position="418"/>
        <end position="593"/>
    </location>
</feature>
<evidence type="ECO:0000256" key="2">
    <source>
        <dbReference type="SAM" id="MobiDB-lite"/>
    </source>
</evidence>
<dbReference type="InterPro" id="IPR046527">
    <property type="entry name" value="PIR2-like_helical"/>
</dbReference>
<feature type="domain" description="PIR2-like helical" evidence="3">
    <location>
        <begin position="109"/>
        <end position="225"/>
    </location>
</feature>
<organism evidence="4 5">
    <name type="scientific">Apostasia shenzhenica</name>
    <dbReference type="NCBI Taxonomy" id="1088818"/>
    <lineage>
        <taxon>Eukaryota</taxon>
        <taxon>Viridiplantae</taxon>
        <taxon>Streptophyta</taxon>
        <taxon>Embryophyta</taxon>
        <taxon>Tracheophyta</taxon>
        <taxon>Spermatophyta</taxon>
        <taxon>Magnoliopsida</taxon>
        <taxon>Liliopsida</taxon>
        <taxon>Asparagales</taxon>
        <taxon>Orchidaceae</taxon>
        <taxon>Apostasioideae</taxon>
        <taxon>Apostasia</taxon>
    </lineage>
</organism>
<dbReference type="InterPro" id="IPR046934">
    <property type="entry name" value="PIR2-like"/>
</dbReference>
<dbReference type="OrthoDB" id="1711136at2759"/>
<protein>
    <submittedName>
        <fullName evidence="4">MND1-interacting protein 1</fullName>
    </submittedName>
</protein>
<dbReference type="EMBL" id="KZ451935">
    <property type="protein sequence ID" value="PKA60659.1"/>
    <property type="molecule type" value="Genomic_DNA"/>
</dbReference>
<reference evidence="4 5" key="1">
    <citation type="journal article" date="2017" name="Nature">
        <title>The Apostasia genome and the evolution of orchids.</title>
        <authorList>
            <person name="Zhang G.Q."/>
            <person name="Liu K.W."/>
            <person name="Li Z."/>
            <person name="Lohaus R."/>
            <person name="Hsiao Y.Y."/>
            <person name="Niu S.C."/>
            <person name="Wang J.Y."/>
            <person name="Lin Y.C."/>
            <person name="Xu Q."/>
            <person name="Chen L.J."/>
            <person name="Yoshida K."/>
            <person name="Fujiwara S."/>
            <person name="Wang Z.W."/>
            <person name="Zhang Y.Q."/>
            <person name="Mitsuda N."/>
            <person name="Wang M."/>
            <person name="Liu G.H."/>
            <person name="Pecoraro L."/>
            <person name="Huang H.X."/>
            <person name="Xiao X.J."/>
            <person name="Lin M."/>
            <person name="Wu X.Y."/>
            <person name="Wu W.L."/>
            <person name="Chen Y.Y."/>
            <person name="Chang S.B."/>
            <person name="Sakamoto S."/>
            <person name="Ohme-Takagi M."/>
            <person name="Yagi M."/>
            <person name="Zeng S.J."/>
            <person name="Shen C.Y."/>
            <person name="Yeh C.M."/>
            <person name="Luo Y.B."/>
            <person name="Tsai W.C."/>
            <person name="Van de Peer Y."/>
            <person name="Liu Z.J."/>
        </authorList>
    </citation>
    <scope>NUCLEOTIDE SEQUENCE [LARGE SCALE GENOMIC DNA]</scope>
    <source>
        <strain evidence="5">cv. Shenzhen</strain>
        <tissue evidence="4">Stem</tissue>
    </source>
</reference>
<dbReference type="InterPro" id="IPR013083">
    <property type="entry name" value="Znf_RING/FYVE/PHD"/>
</dbReference>
<dbReference type="PANTHER" id="PTHR46405">
    <property type="entry name" value="OS05G0141500 PROTEIN"/>
    <property type="match status" value="1"/>
</dbReference>
<evidence type="ECO:0000313" key="4">
    <source>
        <dbReference type="EMBL" id="PKA60659.1"/>
    </source>
</evidence>
<dbReference type="Pfam" id="PF20235">
    <property type="entry name" value="PIR2-like_helical"/>
    <property type="match status" value="1"/>
</dbReference>
<feature type="compositionally biased region" description="Basic and acidic residues" evidence="2">
    <location>
        <begin position="1"/>
        <end position="10"/>
    </location>
</feature>
<dbReference type="AlphaFoldDB" id="A0A2I0AYQ6"/>
<dbReference type="Pfam" id="PF13920">
    <property type="entry name" value="zf-C3HC4_3"/>
    <property type="match status" value="1"/>
</dbReference>
<dbReference type="Proteomes" id="UP000236161">
    <property type="component" value="Unassembled WGS sequence"/>
</dbReference>
<name>A0A2I0AYQ6_9ASPA</name>
<gene>
    <name evidence="4" type="primary">MIP1</name>
    <name evidence="4" type="ORF">AXF42_Ash006293</name>
</gene>
<feature type="region of interest" description="Disordered" evidence="2">
    <location>
        <begin position="1"/>
        <end position="23"/>
    </location>
</feature>
<accession>A0A2I0AYQ6</accession>
<dbReference type="PANTHER" id="PTHR46405:SF3">
    <property type="entry name" value="RING_U-BOX SUPERFAMILY PROTEIN"/>
    <property type="match status" value="1"/>
</dbReference>
<dbReference type="CDD" id="cd23128">
    <property type="entry name" value="RING-HC_MIP1-like"/>
    <property type="match status" value="1"/>
</dbReference>
<keyword evidence="1" id="KW-0175">Coiled coil</keyword>
<evidence type="ECO:0000256" key="1">
    <source>
        <dbReference type="SAM" id="Coils"/>
    </source>
</evidence>
<evidence type="ECO:0000259" key="3">
    <source>
        <dbReference type="Pfam" id="PF20235"/>
    </source>
</evidence>
<sequence>MGLNGREKPLRPGGLGRKRHVPRPALCIPSDSSQSKIAAAAFSSPVASADPSTFSVVDPAFAAPGTTPNLNLNIAPFSGPNPNANPSGFDESGWGYCTEEQLEEIVINNLDCVYKEAISRLVSLGYEDTAALRAVLCNGHCCGSMDPVSNIIQNAVAYLNNEAAAGATVPVDGDPPASAFSDLRHLEEYSLAGMVCLLQQVRPDLSRGEAMWCLLMSGLHVNRASSIELPSLPPPANPQSACTSVPFSSACTFSVPSWDSPDNEAANANASFLQTPESVNRFDSPAALKTILKQQTSEYCTVQKMPVRQRQPREEEAEDLVQSVLKKLELMSIEDEKHPDKEVQDQKKEMIMDLIRQIRELEGQVKERKEWAQQKAMQAARKLSNDLNELRVLRLEREENQRVLKGKQALEDSTMKRLAEMESALKKASGQVDRANAVVRKLEIENAEIRAEMEASKLSASESVTACMEVTKREKKCLKKVVAWEKQNEKIQEEITEKRKKAVQVKQQLAELQEATEQAEIKWKQEMKAKEESLAVLDEERRAKEAAEVSCKRRLDDLRQKIELDFQRYKDDVKRLEEELSRLRSTAAASRLNPARATDLMLPLVESNPRVPPDPGRKSPRRNDRRVCCLCRKDEVSVVFLPCAHQIVCSSCNEYHLEKGKDICMACSKLIKERIRVFGASS</sequence>
<evidence type="ECO:0000313" key="5">
    <source>
        <dbReference type="Proteomes" id="UP000236161"/>
    </source>
</evidence>
<proteinExistence type="predicted"/>
<dbReference type="Gene3D" id="3.30.40.10">
    <property type="entry name" value="Zinc/RING finger domain, C3HC4 (zinc finger)"/>
    <property type="match status" value="1"/>
</dbReference>
<dbReference type="STRING" id="1088818.A0A2I0AYQ6"/>